<evidence type="ECO:0000256" key="3">
    <source>
        <dbReference type="SAM" id="MobiDB-lite"/>
    </source>
</evidence>
<name>A0A0A9FJC0_ARUDO</name>
<feature type="compositionally biased region" description="Low complexity" evidence="3">
    <location>
        <begin position="191"/>
        <end position="201"/>
    </location>
</feature>
<dbReference type="PANTHER" id="PTHR21677:SF1">
    <property type="entry name" value="PROTEIN CRAMPED-LIKE"/>
    <property type="match status" value="1"/>
</dbReference>
<reference evidence="4" key="1">
    <citation type="submission" date="2014-09" db="EMBL/GenBank/DDBJ databases">
        <authorList>
            <person name="Magalhaes I.L.F."/>
            <person name="Oliveira U."/>
            <person name="Santos F.R."/>
            <person name="Vidigal T.H.D.A."/>
            <person name="Brescovit A.D."/>
            <person name="Santos A.J."/>
        </authorList>
    </citation>
    <scope>NUCLEOTIDE SEQUENCE</scope>
    <source>
        <tissue evidence="4">Shoot tissue taken approximately 20 cm above the soil surface</tissue>
    </source>
</reference>
<feature type="region of interest" description="Disordered" evidence="3">
    <location>
        <begin position="187"/>
        <end position="209"/>
    </location>
</feature>
<protein>
    <submittedName>
        <fullName evidence="4">Uncharacterized protein</fullName>
    </submittedName>
</protein>
<dbReference type="GO" id="GO:0003677">
    <property type="term" value="F:DNA binding"/>
    <property type="evidence" value="ECO:0007669"/>
    <property type="project" value="UniProtKB-KW"/>
</dbReference>
<keyword evidence="2" id="KW-0539">Nucleus</keyword>
<evidence type="ECO:0000256" key="1">
    <source>
        <dbReference type="ARBA" id="ARBA00023125"/>
    </source>
</evidence>
<feature type="region of interest" description="Disordered" evidence="3">
    <location>
        <begin position="225"/>
        <end position="255"/>
    </location>
</feature>
<organism evidence="4">
    <name type="scientific">Arundo donax</name>
    <name type="common">Giant reed</name>
    <name type="synonym">Donax arundinaceus</name>
    <dbReference type="NCBI Taxonomy" id="35708"/>
    <lineage>
        <taxon>Eukaryota</taxon>
        <taxon>Viridiplantae</taxon>
        <taxon>Streptophyta</taxon>
        <taxon>Embryophyta</taxon>
        <taxon>Tracheophyta</taxon>
        <taxon>Spermatophyta</taxon>
        <taxon>Magnoliopsida</taxon>
        <taxon>Liliopsida</taxon>
        <taxon>Poales</taxon>
        <taxon>Poaceae</taxon>
        <taxon>PACMAD clade</taxon>
        <taxon>Arundinoideae</taxon>
        <taxon>Arundineae</taxon>
        <taxon>Arundo</taxon>
    </lineage>
</organism>
<dbReference type="GO" id="GO:0007389">
    <property type="term" value="P:pattern specification process"/>
    <property type="evidence" value="ECO:0007669"/>
    <property type="project" value="TreeGrafter"/>
</dbReference>
<evidence type="ECO:0000313" key="4">
    <source>
        <dbReference type="EMBL" id="JAE10206.1"/>
    </source>
</evidence>
<feature type="region of interest" description="Disordered" evidence="3">
    <location>
        <begin position="1"/>
        <end position="24"/>
    </location>
</feature>
<keyword evidence="1" id="KW-0238">DNA-binding</keyword>
<reference evidence="4" key="2">
    <citation type="journal article" date="2015" name="Data Brief">
        <title>Shoot transcriptome of the giant reed, Arundo donax.</title>
        <authorList>
            <person name="Barrero R.A."/>
            <person name="Guerrero F.D."/>
            <person name="Moolhuijzen P."/>
            <person name="Goolsby J.A."/>
            <person name="Tidwell J."/>
            <person name="Bellgard S.E."/>
            <person name="Bellgard M.I."/>
        </authorList>
    </citation>
    <scope>NUCLEOTIDE SEQUENCE</scope>
    <source>
        <tissue evidence="4">Shoot tissue taken approximately 20 cm above the soil surface</tissue>
    </source>
</reference>
<dbReference type="GO" id="GO:0005634">
    <property type="term" value="C:nucleus"/>
    <property type="evidence" value="ECO:0007669"/>
    <property type="project" value="TreeGrafter"/>
</dbReference>
<dbReference type="GO" id="GO:0003682">
    <property type="term" value="F:chromatin binding"/>
    <property type="evidence" value="ECO:0007669"/>
    <property type="project" value="InterPro"/>
</dbReference>
<proteinExistence type="predicted"/>
<dbReference type="AlphaFoldDB" id="A0A0A9FJC0"/>
<sequence>MIPEDIQVKSPSGDKACVQKDGTSLSSCTPEQYPCNSKDLSTVLHVTPSNTCKNTEVPEQPINAPSSEFGMQKQVQVPAIQAFENAQGISCAAISEGEWQDTLTDISVGYLLTEASKGANSDCTGTSIVKSALFHENPCSYDSFDAAVALHASRYQSAEQPAHTSHSTIWGGEETCDEFSFHLSAARKQDGSNTSASSSPDSDNEVHPLKSEGFQGFLQDLTGAEAADNPYGDDAKDTEEVCAKSPTQSDDHNELKDQSLADIYWPDSLGPLDLEIPSVRYQAADLLLGDSQNSWNRMMANSLDAFRNLSFFSMDKNDSVPPIM</sequence>
<accession>A0A0A9FJC0</accession>
<dbReference type="EMBL" id="GBRH01187690">
    <property type="protein sequence ID" value="JAE10206.1"/>
    <property type="molecule type" value="Transcribed_RNA"/>
</dbReference>
<feature type="compositionally biased region" description="Basic and acidic residues" evidence="3">
    <location>
        <begin position="233"/>
        <end position="242"/>
    </location>
</feature>
<dbReference type="PANTHER" id="PTHR21677">
    <property type="entry name" value="CRAMPED PROTEIN"/>
    <property type="match status" value="1"/>
</dbReference>
<evidence type="ECO:0000256" key="2">
    <source>
        <dbReference type="ARBA" id="ARBA00023242"/>
    </source>
</evidence>
<dbReference type="InterPro" id="IPR055315">
    <property type="entry name" value="Cramped-like"/>
</dbReference>